<protein>
    <submittedName>
        <fullName evidence="2">Uncharacterized protein</fullName>
    </submittedName>
</protein>
<evidence type="ECO:0000256" key="1">
    <source>
        <dbReference type="SAM" id="MobiDB-lite"/>
    </source>
</evidence>
<accession>A0ABR1ZDA2</accession>
<proteinExistence type="predicted"/>
<feature type="compositionally biased region" description="Polar residues" evidence="1">
    <location>
        <begin position="58"/>
        <end position="70"/>
    </location>
</feature>
<feature type="region of interest" description="Disordered" evidence="1">
    <location>
        <begin position="51"/>
        <end position="70"/>
    </location>
</feature>
<feature type="compositionally biased region" description="Low complexity" evidence="1">
    <location>
        <begin position="10"/>
        <end position="19"/>
    </location>
</feature>
<dbReference type="Proteomes" id="UP001396334">
    <property type="component" value="Unassembled WGS sequence"/>
</dbReference>
<dbReference type="EMBL" id="JBBPBN010001543">
    <property type="protein sequence ID" value="KAK8477995.1"/>
    <property type="molecule type" value="Genomic_DNA"/>
</dbReference>
<keyword evidence="3" id="KW-1185">Reference proteome</keyword>
<gene>
    <name evidence="2" type="ORF">V6N11_011960</name>
</gene>
<reference evidence="2 3" key="1">
    <citation type="journal article" date="2024" name="G3 (Bethesda)">
        <title>Genome assembly of Hibiscus sabdariffa L. provides insights into metabolisms of medicinal natural products.</title>
        <authorList>
            <person name="Kim T."/>
        </authorList>
    </citation>
    <scope>NUCLEOTIDE SEQUENCE [LARGE SCALE GENOMIC DNA]</scope>
    <source>
        <strain evidence="2">TK-2024</strain>
        <tissue evidence="2">Old leaves</tissue>
    </source>
</reference>
<organism evidence="2 3">
    <name type="scientific">Hibiscus sabdariffa</name>
    <name type="common">roselle</name>
    <dbReference type="NCBI Taxonomy" id="183260"/>
    <lineage>
        <taxon>Eukaryota</taxon>
        <taxon>Viridiplantae</taxon>
        <taxon>Streptophyta</taxon>
        <taxon>Embryophyta</taxon>
        <taxon>Tracheophyta</taxon>
        <taxon>Spermatophyta</taxon>
        <taxon>Magnoliopsida</taxon>
        <taxon>eudicotyledons</taxon>
        <taxon>Gunneridae</taxon>
        <taxon>Pentapetalae</taxon>
        <taxon>rosids</taxon>
        <taxon>malvids</taxon>
        <taxon>Malvales</taxon>
        <taxon>Malvaceae</taxon>
        <taxon>Malvoideae</taxon>
        <taxon>Hibiscus</taxon>
    </lineage>
</organism>
<name>A0ABR1ZDA2_9ROSI</name>
<evidence type="ECO:0000313" key="3">
    <source>
        <dbReference type="Proteomes" id="UP001396334"/>
    </source>
</evidence>
<sequence>MKVRSVAYASSSESTTGSSCRELTAKAGQDDAENRLIKEKDLLGTGIEVRPVEHAPGQSASPVLSDNGMEQTLNKEVLDLKGGSNQAANVDDGHYETPFIGLDFDVLGVEDHCSS</sequence>
<feature type="region of interest" description="Disordered" evidence="1">
    <location>
        <begin position="1"/>
        <end position="32"/>
    </location>
</feature>
<evidence type="ECO:0000313" key="2">
    <source>
        <dbReference type="EMBL" id="KAK8477995.1"/>
    </source>
</evidence>
<comment type="caution">
    <text evidence="2">The sequence shown here is derived from an EMBL/GenBank/DDBJ whole genome shotgun (WGS) entry which is preliminary data.</text>
</comment>